<dbReference type="OrthoDB" id="9778896at2"/>
<dbReference type="Pfam" id="PF03928">
    <property type="entry name" value="HbpS-like"/>
    <property type="match status" value="1"/>
</dbReference>
<accession>A0A5M3W7I9</accession>
<sequence>MSDLLTEATVSLDLARRISARSEAEARKLGKPMGIAVVDRAGHVILATRMDGASPVALRLAIDKAFTAAAFNAPTDAWSEVTQPGAADWGLTSALGGRIVILAGGLPIRVDGRLVGALGVSGAAPSVDLACAQAGLTVFTDQQPIQYPGASMSLAQQKVVVLAYPQYQELDFWYPVLRGREEGATVHIIGNIVGEAAESILGYPVIPDTEDVDPTQIALIVAPGVAAGASPKATAGQLALVAAVHAAGGLVAAVGNGAEVTDAALPGQSERIIRAAGTDDLAPFFGTIRSTLTQE</sequence>
<dbReference type="InterPro" id="IPR052517">
    <property type="entry name" value="GlcG_carb_metab_protein"/>
</dbReference>
<evidence type="ECO:0000313" key="3">
    <source>
        <dbReference type="Proteomes" id="UP000334990"/>
    </source>
</evidence>
<dbReference type="InterPro" id="IPR029062">
    <property type="entry name" value="Class_I_gatase-like"/>
</dbReference>
<evidence type="ECO:0000259" key="1">
    <source>
        <dbReference type="Pfam" id="PF01965"/>
    </source>
</evidence>
<dbReference type="Gene3D" id="3.40.50.880">
    <property type="match status" value="1"/>
</dbReference>
<dbReference type="InterPro" id="IPR005624">
    <property type="entry name" value="PduO/GlcC-like"/>
</dbReference>
<dbReference type="Pfam" id="PF01965">
    <property type="entry name" value="DJ-1_PfpI"/>
    <property type="match status" value="1"/>
</dbReference>
<gene>
    <name evidence="2" type="ORF">Acor_68520</name>
</gene>
<dbReference type="RefSeq" id="WP_155340851.1">
    <property type="nucleotide sequence ID" value="NZ_BAAABN010000093.1"/>
</dbReference>
<keyword evidence="3" id="KW-1185">Reference proteome</keyword>
<dbReference type="AlphaFoldDB" id="A0A5M3W7I9"/>
<feature type="domain" description="DJ-1/PfpI" evidence="1">
    <location>
        <begin position="158"/>
        <end position="261"/>
    </location>
</feature>
<proteinExistence type="predicted"/>
<comment type="caution">
    <text evidence="2">The sequence shown here is derived from an EMBL/GenBank/DDBJ whole genome shotgun (WGS) entry which is preliminary data.</text>
</comment>
<dbReference type="Gene3D" id="3.30.450.150">
    <property type="entry name" value="Haem-degrading domain"/>
    <property type="match status" value="1"/>
</dbReference>
<dbReference type="Proteomes" id="UP000334990">
    <property type="component" value="Unassembled WGS sequence"/>
</dbReference>
<dbReference type="PANTHER" id="PTHR34309">
    <property type="entry name" value="SLR1406 PROTEIN"/>
    <property type="match status" value="1"/>
</dbReference>
<dbReference type="SUPFAM" id="SSF143744">
    <property type="entry name" value="GlcG-like"/>
    <property type="match status" value="1"/>
</dbReference>
<dbReference type="InterPro" id="IPR002818">
    <property type="entry name" value="DJ-1/PfpI"/>
</dbReference>
<dbReference type="PANTHER" id="PTHR34309:SF1">
    <property type="entry name" value="PROTEIN GLCG"/>
    <property type="match status" value="1"/>
</dbReference>
<reference evidence="2 3" key="1">
    <citation type="submission" date="2019-10" db="EMBL/GenBank/DDBJ databases">
        <title>Whole genome shotgun sequence of Acrocarpospora corrugata NBRC 13972.</title>
        <authorList>
            <person name="Ichikawa N."/>
            <person name="Kimura A."/>
            <person name="Kitahashi Y."/>
            <person name="Komaki H."/>
            <person name="Oguchi A."/>
        </authorList>
    </citation>
    <scope>NUCLEOTIDE SEQUENCE [LARGE SCALE GENOMIC DNA]</scope>
    <source>
        <strain evidence="2 3">NBRC 13972</strain>
    </source>
</reference>
<evidence type="ECO:0000313" key="2">
    <source>
        <dbReference type="EMBL" id="GES04784.1"/>
    </source>
</evidence>
<dbReference type="EMBL" id="BLAD01000087">
    <property type="protein sequence ID" value="GES04784.1"/>
    <property type="molecule type" value="Genomic_DNA"/>
</dbReference>
<dbReference type="SUPFAM" id="SSF52317">
    <property type="entry name" value="Class I glutamine amidotransferase-like"/>
    <property type="match status" value="1"/>
</dbReference>
<name>A0A5M3W7I9_9ACTN</name>
<organism evidence="2 3">
    <name type="scientific">Acrocarpospora corrugata</name>
    <dbReference type="NCBI Taxonomy" id="35763"/>
    <lineage>
        <taxon>Bacteria</taxon>
        <taxon>Bacillati</taxon>
        <taxon>Actinomycetota</taxon>
        <taxon>Actinomycetes</taxon>
        <taxon>Streptosporangiales</taxon>
        <taxon>Streptosporangiaceae</taxon>
        <taxon>Acrocarpospora</taxon>
    </lineage>
</organism>
<dbReference type="InterPro" id="IPR038084">
    <property type="entry name" value="PduO/GlcC-like_sf"/>
</dbReference>
<protein>
    <recommendedName>
        <fullName evidence="1">DJ-1/PfpI domain-containing protein</fullName>
    </recommendedName>
</protein>